<dbReference type="Gene3D" id="3.30.565.10">
    <property type="entry name" value="Histidine kinase-like ATPase, C-terminal domain"/>
    <property type="match status" value="1"/>
</dbReference>
<keyword evidence="4" id="KW-0808">Transferase</keyword>
<dbReference type="GO" id="GO:0005524">
    <property type="term" value="F:ATP binding"/>
    <property type="evidence" value="ECO:0007669"/>
    <property type="project" value="UniProtKB-KW"/>
</dbReference>
<dbReference type="CDD" id="cd00082">
    <property type="entry name" value="HisKA"/>
    <property type="match status" value="1"/>
</dbReference>
<dbReference type="Gene3D" id="3.40.50.2300">
    <property type="match status" value="2"/>
</dbReference>
<dbReference type="SMART" id="SM00387">
    <property type="entry name" value="HATPase_c"/>
    <property type="match status" value="1"/>
</dbReference>
<dbReference type="CDD" id="cd17546">
    <property type="entry name" value="REC_hyHK_CKI1_RcsC-like"/>
    <property type="match status" value="1"/>
</dbReference>
<evidence type="ECO:0000256" key="9">
    <source>
        <dbReference type="ARBA" id="ARBA00064003"/>
    </source>
</evidence>
<dbReference type="SUPFAM" id="SSF55874">
    <property type="entry name" value="ATPase domain of HSP90 chaperone/DNA topoisomerase II/histidine kinase"/>
    <property type="match status" value="1"/>
</dbReference>
<sequence>MSDHPDAIKWKRRFERERMARKEAERLLEDKSSELYEINQKLISTLGDLEAQVEERTAALKTAMSDAVKANEAKSQFLANISHEIRTPMNGVIGMATLLLDTSLSDNQRHYATTIRESSDALLTIINDILDLSKLEAGRLELSNEEFQLADVIDGVLEILAPAAISRSLDLVSFLPMELQTSVVGDAGRLRQILLNLAGNALKFTDKGTVAVRVSEAKSSGKVRFEIEDTGIGIPQDQLPTLFDKFVQVDPSSSRQHGGTGLGLAITRQLISLMGGRIGVQSEEREGSLFWFELPLLKDDQQLGQTAKTMSQDQAPKTVLCLVGEPLARTTLVALVDDLGHTVVSASTSADALQKLSANRTDTILISAVSEAEAYEFLRQARMVSGYSTAEVILTSNLVFDAADLEPAIAQNTIVLPKPLTRSAIQNTLLGNPMPTSHRVQDTKPEFTHQVSEAEPGSLPRLLVVEDIVTNQLVITGFLQKLGYEADIADNGQEAIDRVQSADYDMIFMDMQMPVMDGLEATRRIRQLPGPAGLVPIFAMTANAMQQDMDLCLQSGMNGFLTKPISLDKLKTVLQTELAS</sequence>
<dbReference type="Pfam" id="PF00072">
    <property type="entry name" value="Response_reg"/>
    <property type="match status" value="1"/>
</dbReference>
<dbReference type="SMART" id="SM00448">
    <property type="entry name" value="REC"/>
    <property type="match status" value="1"/>
</dbReference>
<dbReference type="InterPro" id="IPR003594">
    <property type="entry name" value="HATPase_dom"/>
</dbReference>
<dbReference type="CDD" id="cd16922">
    <property type="entry name" value="HATPase_EvgS-ArcB-TorS-like"/>
    <property type="match status" value="1"/>
</dbReference>
<dbReference type="InterPro" id="IPR005467">
    <property type="entry name" value="His_kinase_dom"/>
</dbReference>
<accession>A0A5E8H4K4</accession>
<dbReference type="PANTHER" id="PTHR45339:SF1">
    <property type="entry name" value="HYBRID SIGNAL TRANSDUCTION HISTIDINE KINASE J"/>
    <property type="match status" value="1"/>
</dbReference>
<dbReference type="SMART" id="SM00388">
    <property type="entry name" value="HisKA"/>
    <property type="match status" value="1"/>
</dbReference>
<comment type="subunit">
    <text evidence="9">At low DSF concentrations, interacts with RpfF.</text>
</comment>
<feature type="coiled-coil region" evidence="12">
    <location>
        <begin position="14"/>
        <end position="41"/>
    </location>
</feature>
<comment type="catalytic activity">
    <reaction evidence="1">
        <text>ATP + protein L-histidine = ADP + protein N-phospho-L-histidine.</text>
        <dbReference type="EC" id="2.7.13.3"/>
    </reaction>
</comment>
<protein>
    <recommendedName>
        <fullName evidence="10">Sensory/regulatory protein RpfC</fullName>
        <ecNumber evidence="2">2.7.13.3</ecNumber>
    </recommendedName>
</protein>
<keyword evidence="6 15" id="KW-0418">Kinase</keyword>
<dbReference type="FunFam" id="1.10.287.130:FF:000002">
    <property type="entry name" value="Two-component osmosensing histidine kinase"/>
    <property type="match status" value="1"/>
</dbReference>
<evidence type="ECO:0000256" key="7">
    <source>
        <dbReference type="ARBA" id="ARBA00022840"/>
    </source>
</evidence>
<evidence type="ECO:0000259" key="13">
    <source>
        <dbReference type="PROSITE" id="PS50109"/>
    </source>
</evidence>
<evidence type="ECO:0000256" key="5">
    <source>
        <dbReference type="ARBA" id="ARBA00022741"/>
    </source>
</evidence>
<dbReference type="Pfam" id="PF00512">
    <property type="entry name" value="HisKA"/>
    <property type="match status" value="1"/>
</dbReference>
<dbReference type="InterPro" id="IPR011006">
    <property type="entry name" value="CheY-like_superfamily"/>
</dbReference>
<dbReference type="GO" id="GO:0000155">
    <property type="term" value="F:phosphorelay sensor kinase activity"/>
    <property type="evidence" value="ECO:0007669"/>
    <property type="project" value="InterPro"/>
</dbReference>
<evidence type="ECO:0000256" key="4">
    <source>
        <dbReference type="ARBA" id="ARBA00022679"/>
    </source>
</evidence>
<evidence type="ECO:0000256" key="6">
    <source>
        <dbReference type="ARBA" id="ARBA00022777"/>
    </source>
</evidence>
<dbReference type="FunFam" id="3.30.565.10:FF:000010">
    <property type="entry name" value="Sensor histidine kinase RcsC"/>
    <property type="match status" value="1"/>
</dbReference>
<keyword evidence="8" id="KW-0902">Two-component regulatory system</keyword>
<evidence type="ECO:0000256" key="3">
    <source>
        <dbReference type="ARBA" id="ARBA00022553"/>
    </source>
</evidence>
<feature type="modified residue" description="4-aspartylphosphate" evidence="11">
    <location>
        <position position="510"/>
    </location>
</feature>
<evidence type="ECO:0000259" key="14">
    <source>
        <dbReference type="PROSITE" id="PS50110"/>
    </source>
</evidence>
<keyword evidence="7" id="KW-0067">ATP-binding</keyword>
<feature type="domain" description="Histidine kinase" evidence="13">
    <location>
        <begin position="80"/>
        <end position="298"/>
    </location>
</feature>
<evidence type="ECO:0000256" key="10">
    <source>
        <dbReference type="ARBA" id="ARBA00068150"/>
    </source>
</evidence>
<dbReference type="InterPro" id="IPR036097">
    <property type="entry name" value="HisK_dim/P_sf"/>
</dbReference>
<dbReference type="EC" id="2.7.13.3" evidence="2"/>
<dbReference type="PROSITE" id="PS50110">
    <property type="entry name" value="RESPONSE_REGULATORY"/>
    <property type="match status" value="1"/>
</dbReference>
<gene>
    <name evidence="15" type="ORF">SADFL11_4721</name>
</gene>
<dbReference type="EMBL" id="ACCU02000003">
    <property type="protein sequence ID" value="EEE47432.1"/>
    <property type="molecule type" value="Genomic_DNA"/>
</dbReference>
<reference evidence="15 16" key="1">
    <citation type="submission" date="2008-01" db="EMBL/GenBank/DDBJ databases">
        <authorList>
            <person name="Wagner-Dobler I."/>
            <person name="Ferriera S."/>
            <person name="Johnson J."/>
            <person name="Kravitz S."/>
            <person name="Beeson K."/>
            <person name="Sutton G."/>
            <person name="Rogers Y.-H."/>
            <person name="Friedman R."/>
            <person name="Frazier M."/>
            <person name="Venter J.C."/>
        </authorList>
    </citation>
    <scope>NUCLEOTIDE SEQUENCE [LARGE SCALE GENOMIC DNA]</scope>
    <source>
        <strain evidence="16">DSM 17067 / NCIMB 14079 / DFL-11</strain>
    </source>
</reference>
<dbReference type="Pfam" id="PF02518">
    <property type="entry name" value="HATPase_c"/>
    <property type="match status" value="1"/>
</dbReference>
<dbReference type="Proteomes" id="UP000004703">
    <property type="component" value="Chromosome"/>
</dbReference>
<dbReference type="Gene3D" id="1.10.287.130">
    <property type="match status" value="1"/>
</dbReference>
<evidence type="ECO:0000256" key="1">
    <source>
        <dbReference type="ARBA" id="ARBA00000085"/>
    </source>
</evidence>
<evidence type="ECO:0000256" key="12">
    <source>
        <dbReference type="SAM" id="Coils"/>
    </source>
</evidence>
<dbReference type="PROSITE" id="PS50109">
    <property type="entry name" value="HIS_KIN"/>
    <property type="match status" value="1"/>
</dbReference>
<dbReference type="InterPro" id="IPR004358">
    <property type="entry name" value="Sig_transdc_His_kin-like_C"/>
</dbReference>
<keyword evidence="3 11" id="KW-0597">Phosphoprotein</keyword>
<dbReference type="SUPFAM" id="SSF52172">
    <property type="entry name" value="CheY-like"/>
    <property type="match status" value="2"/>
</dbReference>
<evidence type="ECO:0000313" key="15">
    <source>
        <dbReference type="EMBL" id="EEE47432.1"/>
    </source>
</evidence>
<organism evidence="15 16">
    <name type="scientific">Roseibium alexandrii (strain DSM 17067 / NCIMB 14079 / DFL-11)</name>
    <name type="common">Labrenzia alexandrii</name>
    <dbReference type="NCBI Taxonomy" id="244592"/>
    <lineage>
        <taxon>Bacteria</taxon>
        <taxon>Pseudomonadati</taxon>
        <taxon>Pseudomonadota</taxon>
        <taxon>Alphaproteobacteria</taxon>
        <taxon>Hyphomicrobiales</taxon>
        <taxon>Stappiaceae</taxon>
        <taxon>Roseibium</taxon>
    </lineage>
</organism>
<dbReference type="InterPro" id="IPR001789">
    <property type="entry name" value="Sig_transdc_resp-reg_receiver"/>
</dbReference>
<name>A0A5E8H4K4_ROSAD</name>
<keyword evidence="12" id="KW-0175">Coiled coil</keyword>
<comment type="caution">
    <text evidence="15">The sequence shown here is derived from an EMBL/GenBank/DDBJ whole genome shotgun (WGS) entry which is preliminary data.</text>
</comment>
<feature type="domain" description="Response regulatory" evidence="14">
    <location>
        <begin position="461"/>
        <end position="578"/>
    </location>
</feature>
<dbReference type="PRINTS" id="PR00344">
    <property type="entry name" value="BCTRLSENSOR"/>
</dbReference>
<keyword evidence="5" id="KW-0547">Nucleotide-binding</keyword>
<reference evidence="15 16" key="2">
    <citation type="submission" date="2013-04" db="EMBL/GenBank/DDBJ databases">
        <authorList>
            <person name="Fiebig A."/>
            <person name="Pradella S."/>
            <person name="Wagner-Doebler I."/>
        </authorList>
    </citation>
    <scope>NUCLEOTIDE SEQUENCE [LARGE SCALE GENOMIC DNA]</scope>
    <source>
        <strain evidence="16">DSM 17067 / NCIMB 14079 / DFL-11</strain>
    </source>
</reference>
<evidence type="ECO:0000256" key="11">
    <source>
        <dbReference type="PROSITE-ProRule" id="PRU00169"/>
    </source>
</evidence>
<dbReference type="InterPro" id="IPR003661">
    <property type="entry name" value="HisK_dim/P_dom"/>
</dbReference>
<dbReference type="AlphaFoldDB" id="A0A5E8H4K4"/>
<dbReference type="InterPro" id="IPR036890">
    <property type="entry name" value="HATPase_C_sf"/>
</dbReference>
<dbReference type="RefSeq" id="WP_008196521.1">
    <property type="nucleotide sequence ID" value="NZ_CM011002.1"/>
</dbReference>
<evidence type="ECO:0000313" key="16">
    <source>
        <dbReference type="Proteomes" id="UP000004703"/>
    </source>
</evidence>
<proteinExistence type="predicted"/>
<dbReference type="SUPFAM" id="SSF47384">
    <property type="entry name" value="Homodimeric domain of signal transducing histidine kinase"/>
    <property type="match status" value="1"/>
</dbReference>
<evidence type="ECO:0000256" key="2">
    <source>
        <dbReference type="ARBA" id="ARBA00012438"/>
    </source>
</evidence>
<dbReference type="PANTHER" id="PTHR45339">
    <property type="entry name" value="HYBRID SIGNAL TRANSDUCTION HISTIDINE KINASE J"/>
    <property type="match status" value="1"/>
</dbReference>
<evidence type="ECO:0000256" key="8">
    <source>
        <dbReference type="ARBA" id="ARBA00023012"/>
    </source>
</evidence>